<organism evidence="1 2">
    <name type="scientific">Eumeta variegata</name>
    <name type="common">Bagworm moth</name>
    <name type="synonym">Eumeta japonica</name>
    <dbReference type="NCBI Taxonomy" id="151549"/>
    <lineage>
        <taxon>Eukaryota</taxon>
        <taxon>Metazoa</taxon>
        <taxon>Ecdysozoa</taxon>
        <taxon>Arthropoda</taxon>
        <taxon>Hexapoda</taxon>
        <taxon>Insecta</taxon>
        <taxon>Pterygota</taxon>
        <taxon>Neoptera</taxon>
        <taxon>Endopterygota</taxon>
        <taxon>Lepidoptera</taxon>
        <taxon>Glossata</taxon>
        <taxon>Ditrysia</taxon>
        <taxon>Tineoidea</taxon>
        <taxon>Psychidae</taxon>
        <taxon>Oiketicinae</taxon>
        <taxon>Eumeta</taxon>
    </lineage>
</organism>
<dbReference type="Proteomes" id="UP000299102">
    <property type="component" value="Unassembled WGS sequence"/>
</dbReference>
<dbReference type="AlphaFoldDB" id="A0A4C1WTY2"/>
<dbReference type="EMBL" id="BGZK01000638">
    <property type="protein sequence ID" value="GBP54072.1"/>
    <property type="molecule type" value="Genomic_DNA"/>
</dbReference>
<proteinExistence type="predicted"/>
<name>A0A4C1WTY2_EUMVA</name>
<keyword evidence="2" id="KW-1185">Reference proteome</keyword>
<accession>A0A4C1WTY2</accession>
<evidence type="ECO:0000313" key="1">
    <source>
        <dbReference type="EMBL" id="GBP54072.1"/>
    </source>
</evidence>
<sequence length="70" mass="7428">MYIDSFCNDGDGGSGAPHAAGLFSRPALNRVPPAPASVVKLRRHRNQSTLSCTAAVTRAEALFAFELIRA</sequence>
<comment type="caution">
    <text evidence="1">The sequence shown here is derived from an EMBL/GenBank/DDBJ whole genome shotgun (WGS) entry which is preliminary data.</text>
</comment>
<evidence type="ECO:0000313" key="2">
    <source>
        <dbReference type="Proteomes" id="UP000299102"/>
    </source>
</evidence>
<reference evidence="1 2" key="1">
    <citation type="journal article" date="2019" name="Commun. Biol.">
        <title>The bagworm genome reveals a unique fibroin gene that provides high tensile strength.</title>
        <authorList>
            <person name="Kono N."/>
            <person name="Nakamura H."/>
            <person name="Ohtoshi R."/>
            <person name="Tomita M."/>
            <person name="Numata K."/>
            <person name="Arakawa K."/>
        </authorList>
    </citation>
    <scope>NUCLEOTIDE SEQUENCE [LARGE SCALE GENOMIC DNA]</scope>
</reference>
<protein>
    <submittedName>
        <fullName evidence="1">Uncharacterized protein</fullName>
    </submittedName>
</protein>
<gene>
    <name evidence="1" type="ORF">EVAR_85375_1</name>
</gene>